<sequence length="200" mass="22242">MSNYTNKADFLADGVDASHLPATEMDCPICRESLITAETLTKATTNTTDAIEHEHEHEHEHDGTAPKPDPKSAILIKACSHIFCTGCINEWLQESGTCPMCRKELFTRAPPTSGDFYLMAAEEGEEEDDDDDDESSEDDLDSMDGFEYEYGTETAVLVHGSEVADADAEEQRMSFYLHARRVQELCPVVFEALRLARGEV</sequence>
<dbReference type="InterPro" id="IPR050731">
    <property type="entry name" value="HRD1_E3_ubiq-ligases"/>
</dbReference>
<dbReference type="GO" id="GO:0043161">
    <property type="term" value="P:proteasome-mediated ubiquitin-dependent protein catabolic process"/>
    <property type="evidence" value="ECO:0007669"/>
    <property type="project" value="TreeGrafter"/>
</dbReference>
<evidence type="ECO:0000256" key="1">
    <source>
        <dbReference type="ARBA" id="ARBA00022723"/>
    </source>
</evidence>
<gene>
    <name evidence="7" type="ORF">CC80DRAFT_496411</name>
</gene>
<evidence type="ECO:0000259" key="6">
    <source>
        <dbReference type="PROSITE" id="PS50089"/>
    </source>
</evidence>
<dbReference type="GO" id="GO:0012505">
    <property type="term" value="C:endomembrane system"/>
    <property type="evidence" value="ECO:0007669"/>
    <property type="project" value="TreeGrafter"/>
</dbReference>
<dbReference type="EMBL" id="ML977021">
    <property type="protein sequence ID" value="KAF1950880.1"/>
    <property type="molecule type" value="Genomic_DNA"/>
</dbReference>
<keyword evidence="8" id="KW-1185">Reference proteome</keyword>
<dbReference type="PANTHER" id="PTHR22763">
    <property type="entry name" value="RING ZINC FINGER PROTEIN"/>
    <property type="match status" value="1"/>
</dbReference>
<feature type="region of interest" description="Disordered" evidence="5">
    <location>
        <begin position="123"/>
        <end position="144"/>
    </location>
</feature>
<evidence type="ECO:0000256" key="4">
    <source>
        <dbReference type="PROSITE-ProRule" id="PRU00175"/>
    </source>
</evidence>
<accession>A0A6A5TFA0</accession>
<dbReference type="GO" id="GO:0008270">
    <property type="term" value="F:zinc ion binding"/>
    <property type="evidence" value="ECO:0007669"/>
    <property type="project" value="UniProtKB-KW"/>
</dbReference>
<dbReference type="Pfam" id="PF13639">
    <property type="entry name" value="zf-RING_2"/>
    <property type="match status" value="1"/>
</dbReference>
<dbReference type="GO" id="GO:0061630">
    <property type="term" value="F:ubiquitin protein ligase activity"/>
    <property type="evidence" value="ECO:0007669"/>
    <property type="project" value="TreeGrafter"/>
</dbReference>
<dbReference type="AlphaFoldDB" id="A0A6A5TFA0"/>
<keyword evidence="1" id="KW-0479">Metal-binding</keyword>
<dbReference type="SMART" id="SM00184">
    <property type="entry name" value="RING"/>
    <property type="match status" value="1"/>
</dbReference>
<dbReference type="PROSITE" id="PS50089">
    <property type="entry name" value="ZF_RING_2"/>
    <property type="match status" value="1"/>
</dbReference>
<dbReference type="SUPFAM" id="SSF57850">
    <property type="entry name" value="RING/U-box"/>
    <property type="match status" value="1"/>
</dbReference>
<feature type="domain" description="RING-type" evidence="6">
    <location>
        <begin position="27"/>
        <end position="102"/>
    </location>
</feature>
<reference evidence="7" key="1">
    <citation type="journal article" date="2020" name="Stud. Mycol.">
        <title>101 Dothideomycetes genomes: a test case for predicting lifestyles and emergence of pathogens.</title>
        <authorList>
            <person name="Haridas S."/>
            <person name="Albert R."/>
            <person name="Binder M."/>
            <person name="Bloem J."/>
            <person name="Labutti K."/>
            <person name="Salamov A."/>
            <person name="Andreopoulos B."/>
            <person name="Baker S."/>
            <person name="Barry K."/>
            <person name="Bills G."/>
            <person name="Bluhm B."/>
            <person name="Cannon C."/>
            <person name="Castanera R."/>
            <person name="Culley D."/>
            <person name="Daum C."/>
            <person name="Ezra D."/>
            <person name="Gonzalez J."/>
            <person name="Henrissat B."/>
            <person name="Kuo A."/>
            <person name="Liang C."/>
            <person name="Lipzen A."/>
            <person name="Lutzoni F."/>
            <person name="Magnuson J."/>
            <person name="Mondo S."/>
            <person name="Nolan M."/>
            <person name="Ohm R."/>
            <person name="Pangilinan J."/>
            <person name="Park H.-J."/>
            <person name="Ramirez L."/>
            <person name="Alfaro M."/>
            <person name="Sun H."/>
            <person name="Tritt A."/>
            <person name="Yoshinaga Y."/>
            <person name="Zwiers L.-H."/>
            <person name="Turgeon B."/>
            <person name="Goodwin S."/>
            <person name="Spatafora J."/>
            <person name="Crous P."/>
            <person name="Grigoriev I."/>
        </authorList>
    </citation>
    <scope>NUCLEOTIDE SEQUENCE</scope>
    <source>
        <strain evidence="7">CBS 675.92</strain>
    </source>
</reference>
<proteinExistence type="predicted"/>
<organism evidence="7 8">
    <name type="scientific">Byssothecium circinans</name>
    <dbReference type="NCBI Taxonomy" id="147558"/>
    <lineage>
        <taxon>Eukaryota</taxon>
        <taxon>Fungi</taxon>
        <taxon>Dikarya</taxon>
        <taxon>Ascomycota</taxon>
        <taxon>Pezizomycotina</taxon>
        <taxon>Dothideomycetes</taxon>
        <taxon>Pleosporomycetidae</taxon>
        <taxon>Pleosporales</taxon>
        <taxon>Massarineae</taxon>
        <taxon>Massarinaceae</taxon>
        <taxon>Byssothecium</taxon>
    </lineage>
</organism>
<dbReference type="Proteomes" id="UP000800035">
    <property type="component" value="Unassembled WGS sequence"/>
</dbReference>
<evidence type="ECO:0000256" key="2">
    <source>
        <dbReference type="ARBA" id="ARBA00022771"/>
    </source>
</evidence>
<keyword evidence="3" id="KW-0862">Zinc</keyword>
<name>A0A6A5TFA0_9PLEO</name>
<dbReference type="Gene3D" id="3.30.40.10">
    <property type="entry name" value="Zinc/RING finger domain, C3HC4 (zinc finger)"/>
    <property type="match status" value="1"/>
</dbReference>
<evidence type="ECO:0000313" key="7">
    <source>
        <dbReference type="EMBL" id="KAF1950880.1"/>
    </source>
</evidence>
<dbReference type="InterPro" id="IPR017907">
    <property type="entry name" value="Znf_RING_CS"/>
</dbReference>
<dbReference type="InterPro" id="IPR013083">
    <property type="entry name" value="Znf_RING/FYVE/PHD"/>
</dbReference>
<evidence type="ECO:0000256" key="3">
    <source>
        <dbReference type="ARBA" id="ARBA00022833"/>
    </source>
</evidence>
<keyword evidence="2 4" id="KW-0863">Zinc-finger</keyword>
<dbReference type="OrthoDB" id="3657150at2759"/>
<evidence type="ECO:0000256" key="5">
    <source>
        <dbReference type="SAM" id="MobiDB-lite"/>
    </source>
</evidence>
<dbReference type="InterPro" id="IPR001841">
    <property type="entry name" value="Znf_RING"/>
</dbReference>
<dbReference type="PROSITE" id="PS00518">
    <property type="entry name" value="ZF_RING_1"/>
    <property type="match status" value="1"/>
</dbReference>
<evidence type="ECO:0000313" key="8">
    <source>
        <dbReference type="Proteomes" id="UP000800035"/>
    </source>
</evidence>
<protein>
    <recommendedName>
        <fullName evidence="6">RING-type domain-containing protein</fullName>
    </recommendedName>
</protein>